<proteinExistence type="predicted"/>
<reference evidence="1 2" key="1">
    <citation type="submission" date="2019-03" db="EMBL/GenBank/DDBJ databases">
        <title>Genomic Encyclopedia of Archaeal and Bacterial Type Strains, Phase II (KMG-II): from individual species to whole genera.</title>
        <authorList>
            <person name="Goeker M."/>
        </authorList>
    </citation>
    <scope>NUCLEOTIDE SEQUENCE [LARGE SCALE GENOMIC DNA]</scope>
    <source>
        <strain evidence="1 2">DSM 45499</strain>
    </source>
</reference>
<evidence type="ECO:0008006" key="3">
    <source>
        <dbReference type="Google" id="ProtNLM"/>
    </source>
</evidence>
<gene>
    <name evidence="1" type="ORF">CLV71_101557</name>
</gene>
<organism evidence="1 2">
    <name type="scientific">Actinophytocola oryzae</name>
    <dbReference type="NCBI Taxonomy" id="502181"/>
    <lineage>
        <taxon>Bacteria</taxon>
        <taxon>Bacillati</taxon>
        <taxon>Actinomycetota</taxon>
        <taxon>Actinomycetes</taxon>
        <taxon>Pseudonocardiales</taxon>
        <taxon>Pseudonocardiaceae</taxon>
    </lineage>
</organism>
<dbReference type="Proteomes" id="UP000294927">
    <property type="component" value="Unassembled WGS sequence"/>
</dbReference>
<accession>A0A4R7W502</accession>
<dbReference type="AlphaFoldDB" id="A0A4R7W502"/>
<name>A0A4R7W502_9PSEU</name>
<evidence type="ECO:0000313" key="2">
    <source>
        <dbReference type="Proteomes" id="UP000294927"/>
    </source>
</evidence>
<keyword evidence="2" id="KW-1185">Reference proteome</keyword>
<dbReference type="EMBL" id="SOCP01000001">
    <property type="protein sequence ID" value="TDV57684.1"/>
    <property type="molecule type" value="Genomic_DNA"/>
</dbReference>
<comment type="caution">
    <text evidence="1">The sequence shown here is derived from an EMBL/GenBank/DDBJ whole genome shotgun (WGS) entry which is preliminary data.</text>
</comment>
<evidence type="ECO:0000313" key="1">
    <source>
        <dbReference type="EMBL" id="TDV57684.1"/>
    </source>
</evidence>
<sequence length="203" mass="21063">MTGDVDGRQEARLDVVSGSDTVTVRAADLGDQLFRARTPNGARVAPVADVTDSAVRVSLTDSGGPGAADLVIELNTTVRWRIRLDGGAKQATVAMADGRLDGLDFGAGNARIEVTLPAPHGTVPVRMAGGASVFDLRLPKDVATQVRVTGGASEVTIDGTVHTGIAGGTVYTPEGWDTATDRYLIDNSAGVSSLTLDRLPRMH</sequence>
<protein>
    <recommendedName>
        <fullName evidence="3">Adhesin domain-containing protein</fullName>
    </recommendedName>
</protein>